<sequence length="89" mass="10122">MEYWDLESPVPESPVPDPRSETEMCRGIRGTINLPDPKFCDETSDCCPHLDTSSFTKTERSHPPNAPPHSQKQLVFTHELTLRRLVACD</sequence>
<dbReference type="Proteomes" id="UP001054945">
    <property type="component" value="Unassembled WGS sequence"/>
</dbReference>
<evidence type="ECO:0000313" key="2">
    <source>
        <dbReference type="EMBL" id="GIY22316.1"/>
    </source>
</evidence>
<accession>A0AAV4RPP1</accession>
<protein>
    <submittedName>
        <fullName evidence="2">Uncharacterized protein</fullName>
    </submittedName>
</protein>
<evidence type="ECO:0000313" key="3">
    <source>
        <dbReference type="Proteomes" id="UP001054945"/>
    </source>
</evidence>
<dbReference type="AlphaFoldDB" id="A0AAV4RPP1"/>
<keyword evidence="3" id="KW-1185">Reference proteome</keyword>
<feature type="compositionally biased region" description="Low complexity" evidence="1">
    <location>
        <begin position="1"/>
        <end position="10"/>
    </location>
</feature>
<dbReference type="EMBL" id="BPLR01008134">
    <property type="protein sequence ID" value="GIY22316.1"/>
    <property type="molecule type" value="Genomic_DNA"/>
</dbReference>
<gene>
    <name evidence="2" type="ORF">CEXT_425101</name>
</gene>
<proteinExistence type="predicted"/>
<organism evidence="2 3">
    <name type="scientific">Caerostris extrusa</name>
    <name type="common">Bark spider</name>
    <name type="synonym">Caerostris bankana</name>
    <dbReference type="NCBI Taxonomy" id="172846"/>
    <lineage>
        <taxon>Eukaryota</taxon>
        <taxon>Metazoa</taxon>
        <taxon>Ecdysozoa</taxon>
        <taxon>Arthropoda</taxon>
        <taxon>Chelicerata</taxon>
        <taxon>Arachnida</taxon>
        <taxon>Araneae</taxon>
        <taxon>Araneomorphae</taxon>
        <taxon>Entelegynae</taxon>
        <taxon>Araneoidea</taxon>
        <taxon>Araneidae</taxon>
        <taxon>Caerostris</taxon>
    </lineage>
</organism>
<comment type="caution">
    <text evidence="2">The sequence shown here is derived from an EMBL/GenBank/DDBJ whole genome shotgun (WGS) entry which is preliminary data.</text>
</comment>
<reference evidence="2 3" key="1">
    <citation type="submission" date="2021-06" db="EMBL/GenBank/DDBJ databases">
        <title>Caerostris extrusa draft genome.</title>
        <authorList>
            <person name="Kono N."/>
            <person name="Arakawa K."/>
        </authorList>
    </citation>
    <scope>NUCLEOTIDE SEQUENCE [LARGE SCALE GENOMIC DNA]</scope>
</reference>
<feature type="region of interest" description="Disordered" evidence="1">
    <location>
        <begin position="1"/>
        <end position="22"/>
    </location>
</feature>
<evidence type="ECO:0000256" key="1">
    <source>
        <dbReference type="SAM" id="MobiDB-lite"/>
    </source>
</evidence>
<name>A0AAV4RPP1_CAEEX</name>